<protein>
    <submittedName>
        <fullName evidence="2">Uncharacterized protein</fullName>
    </submittedName>
</protein>
<evidence type="ECO:0000313" key="3">
    <source>
        <dbReference type="Proteomes" id="UP000091857"/>
    </source>
</evidence>
<comment type="caution">
    <text evidence="2">The sequence shown here is derived from an EMBL/GenBank/DDBJ whole genome shotgun (WGS) entry which is preliminary data.</text>
</comment>
<accession>A0A2C9V6G4</accession>
<dbReference type="Proteomes" id="UP000091857">
    <property type="component" value="Chromosome 10"/>
</dbReference>
<sequence length="159" mass="17800">MGSECNPTSKQRYDITMSKRTRKPFSLPQLKVHAPTKASPEKDRATGDSDHRSLKQLMINGKINTEGTNNEGNTSDESENRVRNSLGQHFSEEEKKQQQQLLLVKKQKQELIHGAKLKGVMGGYVKVLSHLIKAKRNSSSSSTRSNTGSRKKPVLRLAM</sequence>
<proteinExistence type="predicted"/>
<gene>
    <name evidence="2" type="ORF">MANES_10G153100v8</name>
</gene>
<dbReference type="STRING" id="3983.A0A2C9V6G4"/>
<keyword evidence="3" id="KW-1185">Reference proteome</keyword>
<evidence type="ECO:0000313" key="2">
    <source>
        <dbReference type="EMBL" id="OAY40140.1"/>
    </source>
</evidence>
<feature type="region of interest" description="Disordered" evidence="1">
    <location>
        <begin position="1"/>
        <end position="100"/>
    </location>
</feature>
<organism evidence="2 3">
    <name type="scientific">Manihot esculenta</name>
    <name type="common">Cassava</name>
    <name type="synonym">Jatropha manihot</name>
    <dbReference type="NCBI Taxonomy" id="3983"/>
    <lineage>
        <taxon>Eukaryota</taxon>
        <taxon>Viridiplantae</taxon>
        <taxon>Streptophyta</taxon>
        <taxon>Embryophyta</taxon>
        <taxon>Tracheophyta</taxon>
        <taxon>Spermatophyta</taxon>
        <taxon>Magnoliopsida</taxon>
        <taxon>eudicotyledons</taxon>
        <taxon>Gunneridae</taxon>
        <taxon>Pentapetalae</taxon>
        <taxon>rosids</taxon>
        <taxon>fabids</taxon>
        <taxon>Malpighiales</taxon>
        <taxon>Euphorbiaceae</taxon>
        <taxon>Crotonoideae</taxon>
        <taxon>Manihoteae</taxon>
        <taxon>Manihot</taxon>
    </lineage>
</organism>
<evidence type="ECO:0000256" key="1">
    <source>
        <dbReference type="SAM" id="MobiDB-lite"/>
    </source>
</evidence>
<dbReference type="AlphaFoldDB" id="A0A2C9V6G4"/>
<dbReference type="OMA" id="ECNFPRK"/>
<feature type="compositionally biased region" description="Low complexity" evidence="1">
    <location>
        <begin position="137"/>
        <end position="148"/>
    </location>
</feature>
<dbReference type="Gramene" id="Manes.10G153100.1.v8.1">
    <property type="protein sequence ID" value="Manes.10G153100.1.v8.1.CDS.1"/>
    <property type="gene ID" value="Manes.10G153100.v8.1"/>
</dbReference>
<name>A0A2C9V6G4_MANES</name>
<feature type="region of interest" description="Disordered" evidence="1">
    <location>
        <begin position="134"/>
        <end position="159"/>
    </location>
</feature>
<feature type="compositionally biased region" description="Basic residues" evidence="1">
    <location>
        <begin position="149"/>
        <end position="159"/>
    </location>
</feature>
<reference evidence="3" key="1">
    <citation type="journal article" date="2016" name="Nat. Biotechnol.">
        <title>Sequencing wild and cultivated cassava and related species reveals extensive interspecific hybridization and genetic diversity.</title>
        <authorList>
            <person name="Bredeson J.V."/>
            <person name="Lyons J.B."/>
            <person name="Prochnik S.E."/>
            <person name="Wu G.A."/>
            <person name="Ha C.M."/>
            <person name="Edsinger-Gonzales E."/>
            <person name="Grimwood J."/>
            <person name="Schmutz J."/>
            <person name="Rabbi I.Y."/>
            <person name="Egesi C."/>
            <person name="Nauluvula P."/>
            <person name="Lebot V."/>
            <person name="Ndunguru J."/>
            <person name="Mkamilo G."/>
            <person name="Bart R.S."/>
            <person name="Setter T.L."/>
            <person name="Gleadow R.M."/>
            <person name="Kulakow P."/>
            <person name="Ferguson M.E."/>
            <person name="Rounsley S."/>
            <person name="Rokhsar D.S."/>
        </authorList>
    </citation>
    <scope>NUCLEOTIDE SEQUENCE [LARGE SCALE GENOMIC DNA]</scope>
    <source>
        <strain evidence="3">cv. AM560-2</strain>
    </source>
</reference>
<feature type="compositionally biased region" description="Low complexity" evidence="1">
    <location>
        <begin position="59"/>
        <end position="73"/>
    </location>
</feature>
<feature type="compositionally biased region" description="Basic and acidic residues" evidence="1">
    <location>
        <begin position="39"/>
        <end position="53"/>
    </location>
</feature>
<feature type="compositionally biased region" description="Polar residues" evidence="1">
    <location>
        <begin position="1"/>
        <end position="10"/>
    </location>
</feature>
<dbReference type="EMBL" id="CM004396">
    <property type="protein sequence ID" value="OAY40140.1"/>
    <property type="molecule type" value="Genomic_DNA"/>
</dbReference>